<dbReference type="InterPro" id="IPR005467">
    <property type="entry name" value="His_kinase_dom"/>
</dbReference>
<keyword evidence="3" id="KW-0472">Membrane</keyword>
<dbReference type="GO" id="GO:0016020">
    <property type="term" value="C:membrane"/>
    <property type="evidence" value="ECO:0007669"/>
    <property type="project" value="InterPro"/>
</dbReference>
<dbReference type="InterPro" id="IPR036890">
    <property type="entry name" value="HATPase_C_sf"/>
</dbReference>
<sequence length="654" mass="75212">MNLFSGKTVSKQVFCMIRSSSVGKQNLLCYVMFIKSFRKIGMKMKRNSNLCNKIIYGILAVLCIGFFLVSILQYRPYAVNSIEARPQKIEFEGVYQTKDPIEQSLKNGQITTEDIENEVTLRGHFKQKIEEDTMLYFRIYHISVKMFQNGTEIYSYGDKNEHPAVYHSLGDLWDGLKLHQSISPEDTIEFKLTSPVGLQGYRIANNYNYFFDNIYAGNPGQMIRAVIIDNWPHLLLSLFLITNGIALWFGAMILKYAKININQIVFNGAYLFVVMGLWMLVGGQYLSVLTSYNGVIMSMDYMLLFLMSALIFRYMSMMIESRLKLIIHSLECTSLLLLLLYMLLQTAGIMDGYALQMTGVFILFTLDIVMIICLFIEYVRYKKTTLKYILSSIIFFIVFVLIGLSEFLLKGQQNDVWYDFGIFVFVLMQLVFIVNYIRQKFEEAEKAEAMQLELAEMKIQMMTSQIRPHFVFNTLNAISALCLEDPIKADEAIVKFSKYLRANIAVLEGAKLIRFEKEVEFIENYVSIEQMRFPERIAVKFDIKFKNFWVSMLSIQPIVENAIKHGIAKKKEGGTVVVKSIREENNAVVTIMDDGVGFDINKISVGQESVGMRNIRERLQISSKARVKVESTPGKGTCVTIYIPLENKKQENLK</sequence>
<dbReference type="EMBL" id="CACRTR010000023">
    <property type="protein sequence ID" value="VYU66233.1"/>
    <property type="molecule type" value="Genomic_DNA"/>
</dbReference>
<protein>
    <submittedName>
        <fullName evidence="5">Sensor histidine kinase YpdA</fullName>
        <ecNumber evidence="5">2.7.13.3</ecNumber>
    </submittedName>
</protein>
<dbReference type="SUPFAM" id="SSF55874">
    <property type="entry name" value="ATPase domain of HSP90 chaperone/DNA topoisomerase II/histidine kinase"/>
    <property type="match status" value="1"/>
</dbReference>
<dbReference type="GO" id="GO:0000155">
    <property type="term" value="F:phosphorelay sensor kinase activity"/>
    <property type="evidence" value="ECO:0007669"/>
    <property type="project" value="InterPro"/>
</dbReference>
<feature type="transmembrane region" description="Helical" evidence="3">
    <location>
        <begin position="231"/>
        <end position="252"/>
    </location>
</feature>
<keyword evidence="3" id="KW-0812">Transmembrane</keyword>
<accession>A0A6N3GQJ2</accession>
<dbReference type="EC" id="2.7.13.3" evidence="5"/>
<reference evidence="5" key="1">
    <citation type="submission" date="2019-11" db="EMBL/GenBank/DDBJ databases">
        <authorList>
            <person name="Feng L."/>
        </authorList>
    </citation>
    <scope>NUCLEOTIDE SEQUENCE</scope>
    <source>
        <strain evidence="5">ElimosumLFYP34</strain>
    </source>
</reference>
<evidence type="ECO:0000256" key="2">
    <source>
        <dbReference type="ARBA" id="ARBA00023012"/>
    </source>
</evidence>
<feature type="transmembrane region" description="Helical" evidence="3">
    <location>
        <begin position="388"/>
        <end position="408"/>
    </location>
</feature>
<dbReference type="PROSITE" id="PS50109">
    <property type="entry name" value="HIS_KIN"/>
    <property type="match status" value="1"/>
</dbReference>
<keyword evidence="1 5" id="KW-0418">Kinase</keyword>
<dbReference type="InterPro" id="IPR003594">
    <property type="entry name" value="HATPase_dom"/>
</dbReference>
<name>A0A6N3GQJ2_EUBLI</name>
<feature type="transmembrane region" description="Helical" evidence="3">
    <location>
        <begin position="420"/>
        <end position="437"/>
    </location>
</feature>
<dbReference type="Gene3D" id="3.30.565.10">
    <property type="entry name" value="Histidine kinase-like ATPase, C-terminal domain"/>
    <property type="match status" value="1"/>
</dbReference>
<dbReference type="InterPro" id="IPR010559">
    <property type="entry name" value="Sig_transdc_His_kin_internal"/>
</dbReference>
<feature type="transmembrane region" description="Helical" evidence="3">
    <location>
        <begin position="264"/>
        <end position="286"/>
    </location>
</feature>
<feature type="transmembrane region" description="Helical" evidence="3">
    <location>
        <begin position="54"/>
        <end position="74"/>
    </location>
</feature>
<dbReference type="AlphaFoldDB" id="A0A6N3GQJ2"/>
<keyword evidence="5" id="KW-0808">Transferase</keyword>
<evidence type="ECO:0000259" key="4">
    <source>
        <dbReference type="PROSITE" id="PS50109"/>
    </source>
</evidence>
<dbReference type="InterPro" id="IPR050640">
    <property type="entry name" value="Bact_2-comp_sensor_kinase"/>
</dbReference>
<gene>
    <name evidence="5" type="primary">ypdA_1</name>
    <name evidence="5" type="ORF">ELLFYP34_00625</name>
</gene>
<feature type="transmembrane region" description="Helical" evidence="3">
    <location>
        <begin position="292"/>
        <end position="313"/>
    </location>
</feature>
<keyword evidence="2" id="KW-0902">Two-component regulatory system</keyword>
<feature type="domain" description="Histidine kinase" evidence="4">
    <location>
        <begin position="555"/>
        <end position="647"/>
    </location>
</feature>
<dbReference type="Pfam" id="PF06580">
    <property type="entry name" value="His_kinase"/>
    <property type="match status" value="1"/>
</dbReference>
<keyword evidence="3" id="KW-1133">Transmembrane helix</keyword>
<evidence type="ECO:0000256" key="1">
    <source>
        <dbReference type="ARBA" id="ARBA00022777"/>
    </source>
</evidence>
<organism evidence="5">
    <name type="scientific">Eubacterium limosum</name>
    <dbReference type="NCBI Taxonomy" id="1736"/>
    <lineage>
        <taxon>Bacteria</taxon>
        <taxon>Bacillati</taxon>
        <taxon>Bacillota</taxon>
        <taxon>Clostridia</taxon>
        <taxon>Eubacteriales</taxon>
        <taxon>Eubacteriaceae</taxon>
        <taxon>Eubacterium</taxon>
    </lineage>
</organism>
<dbReference type="Pfam" id="PF02518">
    <property type="entry name" value="HATPase_c"/>
    <property type="match status" value="1"/>
</dbReference>
<proteinExistence type="predicted"/>
<feature type="transmembrane region" description="Helical" evidence="3">
    <location>
        <begin position="353"/>
        <end position="376"/>
    </location>
</feature>
<evidence type="ECO:0000256" key="3">
    <source>
        <dbReference type="SAM" id="Phobius"/>
    </source>
</evidence>
<evidence type="ECO:0000313" key="5">
    <source>
        <dbReference type="EMBL" id="VYU66233.1"/>
    </source>
</evidence>
<dbReference type="PANTHER" id="PTHR34220">
    <property type="entry name" value="SENSOR HISTIDINE KINASE YPDA"/>
    <property type="match status" value="1"/>
</dbReference>
<dbReference type="PANTHER" id="PTHR34220:SF7">
    <property type="entry name" value="SENSOR HISTIDINE KINASE YPDA"/>
    <property type="match status" value="1"/>
</dbReference>
<feature type="transmembrane region" description="Helical" evidence="3">
    <location>
        <begin position="325"/>
        <end position="347"/>
    </location>
</feature>